<reference evidence="1 2" key="3">
    <citation type="journal article" date="2010" name="BMC Genomics">
        <title>Transcriptome sequencing and comparative analysis of cucumber flowers with different sex types.</title>
        <authorList>
            <person name="Guo S."/>
            <person name="Zheng Y."/>
            <person name="Joung J.G."/>
            <person name="Liu S."/>
            <person name="Zhang Z."/>
            <person name="Crasta O.R."/>
            <person name="Sobral B.W."/>
            <person name="Xu Y."/>
            <person name="Huang S."/>
            <person name="Fei Z."/>
        </authorList>
    </citation>
    <scope>NUCLEOTIDE SEQUENCE [LARGE SCALE GENOMIC DNA]</scope>
    <source>
        <strain evidence="2">cv. 9930</strain>
    </source>
</reference>
<protein>
    <submittedName>
        <fullName evidence="1">Uncharacterized protein</fullName>
    </submittedName>
</protein>
<dbReference type="EMBL" id="CM002923">
    <property type="protein sequence ID" value="KGN63244.1"/>
    <property type="molecule type" value="Genomic_DNA"/>
</dbReference>
<reference evidence="1 2" key="1">
    <citation type="journal article" date="2009" name="Nat. Genet.">
        <title>The genome of the cucumber, Cucumis sativus L.</title>
        <authorList>
            <person name="Huang S."/>
            <person name="Li R."/>
            <person name="Zhang Z."/>
            <person name="Li L."/>
            <person name="Gu X."/>
            <person name="Fan W."/>
            <person name="Lucas W.J."/>
            <person name="Wang X."/>
            <person name="Xie B."/>
            <person name="Ni P."/>
            <person name="Ren Y."/>
            <person name="Zhu H."/>
            <person name="Li J."/>
            <person name="Lin K."/>
            <person name="Jin W."/>
            <person name="Fei Z."/>
            <person name="Li G."/>
            <person name="Staub J."/>
            <person name="Kilian A."/>
            <person name="van der Vossen E.A."/>
            <person name="Wu Y."/>
            <person name="Guo J."/>
            <person name="He J."/>
            <person name="Jia Z."/>
            <person name="Ren Y."/>
            <person name="Tian G."/>
            <person name="Lu Y."/>
            <person name="Ruan J."/>
            <person name="Qian W."/>
            <person name="Wang M."/>
            <person name="Huang Q."/>
            <person name="Li B."/>
            <person name="Xuan Z."/>
            <person name="Cao J."/>
            <person name="Asan"/>
            <person name="Wu Z."/>
            <person name="Zhang J."/>
            <person name="Cai Q."/>
            <person name="Bai Y."/>
            <person name="Zhao B."/>
            <person name="Han Y."/>
            <person name="Li Y."/>
            <person name="Li X."/>
            <person name="Wang S."/>
            <person name="Shi Q."/>
            <person name="Liu S."/>
            <person name="Cho W.K."/>
            <person name="Kim J.Y."/>
            <person name="Xu Y."/>
            <person name="Heller-Uszynska K."/>
            <person name="Miao H."/>
            <person name="Cheng Z."/>
            <person name="Zhang S."/>
            <person name="Wu J."/>
            <person name="Yang Y."/>
            <person name="Kang H."/>
            <person name="Li M."/>
            <person name="Liang H."/>
            <person name="Ren X."/>
            <person name="Shi Z."/>
            <person name="Wen M."/>
            <person name="Jian M."/>
            <person name="Yang H."/>
            <person name="Zhang G."/>
            <person name="Yang Z."/>
            <person name="Chen R."/>
            <person name="Liu S."/>
            <person name="Li J."/>
            <person name="Ma L."/>
            <person name="Liu H."/>
            <person name="Zhou Y."/>
            <person name="Zhao J."/>
            <person name="Fang X."/>
            <person name="Li G."/>
            <person name="Fang L."/>
            <person name="Li Y."/>
            <person name="Liu D."/>
            <person name="Zheng H."/>
            <person name="Zhang Y."/>
            <person name="Qin N."/>
            <person name="Li Z."/>
            <person name="Yang G."/>
            <person name="Yang S."/>
            <person name="Bolund L."/>
            <person name="Kristiansen K."/>
            <person name="Zheng H."/>
            <person name="Li S."/>
            <person name="Zhang X."/>
            <person name="Yang H."/>
            <person name="Wang J."/>
            <person name="Sun R."/>
            <person name="Zhang B."/>
            <person name="Jiang S."/>
            <person name="Wang J."/>
            <person name="Du Y."/>
            <person name="Li S."/>
        </authorList>
    </citation>
    <scope>NUCLEOTIDE SEQUENCE [LARGE SCALE GENOMIC DNA]</scope>
    <source>
        <strain evidence="2">cv. 9930</strain>
    </source>
</reference>
<proteinExistence type="predicted"/>
<accession>A0A0A0LQE3</accession>
<organism evidence="1 2">
    <name type="scientific">Cucumis sativus</name>
    <name type="common">Cucumber</name>
    <dbReference type="NCBI Taxonomy" id="3659"/>
    <lineage>
        <taxon>Eukaryota</taxon>
        <taxon>Viridiplantae</taxon>
        <taxon>Streptophyta</taxon>
        <taxon>Embryophyta</taxon>
        <taxon>Tracheophyta</taxon>
        <taxon>Spermatophyta</taxon>
        <taxon>Magnoliopsida</taxon>
        <taxon>eudicotyledons</taxon>
        <taxon>Gunneridae</taxon>
        <taxon>Pentapetalae</taxon>
        <taxon>rosids</taxon>
        <taxon>fabids</taxon>
        <taxon>Cucurbitales</taxon>
        <taxon>Cucurbitaceae</taxon>
        <taxon>Benincaseae</taxon>
        <taxon>Cucumis</taxon>
    </lineage>
</organism>
<evidence type="ECO:0000313" key="1">
    <source>
        <dbReference type="EMBL" id="KGN63244.1"/>
    </source>
</evidence>
<sequence length="49" mass="5616">MDAGRPFARFLIYIALEFSYRGLVMAAMTQKSEANEAIRAVFCRNEIED</sequence>
<name>A0A0A0LQE3_CUCSA</name>
<reference evidence="1 2" key="4">
    <citation type="journal article" date="2011" name="BMC Genomics">
        <title>RNA-Seq improves annotation of protein-coding genes in the cucumber genome.</title>
        <authorList>
            <person name="Li Z."/>
            <person name="Zhang Z."/>
            <person name="Yan P."/>
            <person name="Huang S."/>
            <person name="Fei Z."/>
            <person name="Lin K."/>
        </authorList>
    </citation>
    <scope>NUCLEOTIDE SEQUENCE [LARGE SCALE GENOMIC DNA]</scope>
    <source>
        <strain evidence="2">cv. 9930</strain>
    </source>
</reference>
<dbReference type="AlphaFoldDB" id="A0A0A0LQE3"/>
<evidence type="ECO:0000313" key="2">
    <source>
        <dbReference type="Proteomes" id="UP000029981"/>
    </source>
</evidence>
<reference evidence="1 2" key="2">
    <citation type="journal article" date="2009" name="PLoS ONE">
        <title>An integrated genetic and cytogenetic map of the cucumber genome.</title>
        <authorList>
            <person name="Ren Y."/>
            <person name="Zhang Z."/>
            <person name="Liu J."/>
            <person name="Staub J.E."/>
            <person name="Han Y."/>
            <person name="Cheng Z."/>
            <person name="Li X."/>
            <person name="Lu J."/>
            <person name="Miao H."/>
            <person name="Kang H."/>
            <person name="Xie B."/>
            <person name="Gu X."/>
            <person name="Wang X."/>
            <person name="Du Y."/>
            <person name="Jin W."/>
            <person name="Huang S."/>
        </authorList>
    </citation>
    <scope>NUCLEOTIDE SEQUENCE [LARGE SCALE GENOMIC DNA]</scope>
    <source>
        <strain evidence="2">cv. 9930</strain>
    </source>
</reference>
<gene>
    <name evidence="1" type="ORF">Csa_2G416830</name>
</gene>
<dbReference type="Proteomes" id="UP000029981">
    <property type="component" value="Chromosome 2"/>
</dbReference>
<keyword evidence="2" id="KW-1185">Reference proteome</keyword>
<dbReference type="Gramene" id="KGN63244">
    <property type="protein sequence ID" value="KGN63244"/>
    <property type="gene ID" value="Csa_2G416830"/>
</dbReference>